<dbReference type="PANTHER" id="PTHR38894">
    <property type="entry name" value="TRANSMEMBRANE PROTEIN"/>
    <property type="match status" value="1"/>
</dbReference>
<feature type="transmembrane region" description="Helical" evidence="5">
    <location>
        <begin position="67"/>
        <end position="86"/>
    </location>
</feature>
<reference evidence="7 8" key="2">
    <citation type="submission" date="2018-08" db="EMBL/GenBank/DDBJ databases">
        <title>Aphanomyces genome sequencing and annotation.</title>
        <authorList>
            <person name="Minardi D."/>
            <person name="Oidtmann B."/>
            <person name="Van Der Giezen M."/>
            <person name="Studholme D.J."/>
        </authorList>
    </citation>
    <scope>NUCLEOTIDE SEQUENCE [LARGE SCALE GENOMIC DNA]</scope>
    <source>
        <strain evidence="7 8">NJM0002</strain>
    </source>
</reference>
<gene>
    <name evidence="7" type="ORF">DYB32_002160</name>
    <name evidence="6" type="ORF">H310_11524</name>
</gene>
<evidence type="ECO:0000313" key="6">
    <source>
        <dbReference type="EMBL" id="ETV94863.1"/>
    </source>
</evidence>
<dbReference type="eggNOG" id="ENOG502QV5M">
    <property type="taxonomic scope" value="Eukaryota"/>
</dbReference>
<dbReference type="EMBL" id="QUSY01000109">
    <property type="protein sequence ID" value="RHY32855.1"/>
    <property type="molecule type" value="Genomic_DNA"/>
</dbReference>
<keyword evidence="4 5" id="KW-0472">Membrane</keyword>
<dbReference type="EMBL" id="KI913983">
    <property type="protein sequence ID" value="ETV94863.1"/>
    <property type="molecule type" value="Genomic_DNA"/>
</dbReference>
<dbReference type="RefSeq" id="XP_008876454.1">
    <property type="nucleotide sequence ID" value="XM_008878232.1"/>
</dbReference>
<keyword evidence="3 5" id="KW-1133">Transmembrane helix</keyword>
<comment type="subcellular location">
    <subcellularLocation>
        <location evidence="1">Membrane</location>
        <topology evidence="1">Multi-pass membrane protein</topology>
    </subcellularLocation>
</comment>
<evidence type="ECO:0000256" key="5">
    <source>
        <dbReference type="SAM" id="Phobius"/>
    </source>
</evidence>
<dbReference type="OrthoDB" id="202910at2759"/>
<dbReference type="InterPro" id="IPR013714">
    <property type="entry name" value="Golgi_TVP15"/>
</dbReference>
<evidence type="ECO:0000313" key="7">
    <source>
        <dbReference type="EMBL" id="RHY32855.1"/>
    </source>
</evidence>
<dbReference type="PANTHER" id="PTHR38894:SF1">
    <property type="entry name" value="TRANSMEMBRANE PROTEIN"/>
    <property type="match status" value="1"/>
</dbReference>
<evidence type="ECO:0000256" key="3">
    <source>
        <dbReference type="ARBA" id="ARBA00022989"/>
    </source>
</evidence>
<sequence>MSMSTAAPPASPSKTSIAARINNVKTMELPKVLRLMRVCNVGCSLLQVIAGITGLISIVTLNVTGGLVSVYVITFGLLFLLFECRLSSMETRIRRNFGFLYSYKGRAAFIFFIGFLDFGMNTTLGTVAGVFMCCNALLNLFIMCQHPEFKSGHISASADPTSGYTTGNQEAAAYLNANPHVAMQAGTFALSSVTTKT</sequence>
<evidence type="ECO:0000256" key="4">
    <source>
        <dbReference type="ARBA" id="ARBA00023136"/>
    </source>
</evidence>
<dbReference type="VEuPathDB" id="FungiDB:H310_11524"/>
<evidence type="ECO:0000256" key="1">
    <source>
        <dbReference type="ARBA" id="ARBA00004141"/>
    </source>
</evidence>
<proteinExistence type="predicted"/>
<reference evidence="6" key="1">
    <citation type="submission" date="2013-12" db="EMBL/GenBank/DDBJ databases">
        <title>The Genome Sequence of Aphanomyces invadans NJM9701.</title>
        <authorList>
            <consortium name="The Broad Institute Genomics Platform"/>
            <person name="Russ C."/>
            <person name="Tyler B."/>
            <person name="van West P."/>
            <person name="Dieguez-Uribeondo J."/>
            <person name="Young S.K."/>
            <person name="Zeng Q."/>
            <person name="Gargeya S."/>
            <person name="Fitzgerald M."/>
            <person name="Abouelleil A."/>
            <person name="Alvarado L."/>
            <person name="Chapman S.B."/>
            <person name="Gainer-Dewar J."/>
            <person name="Goldberg J."/>
            <person name="Griggs A."/>
            <person name="Gujja S."/>
            <person name="Hansen M."/>
            <person name="Howarth C."/>
            <person name="Imamovic A."/>
            <person name="Ireland A."/>
            <person name="Larimer J."/>
            <person name="McCowan C."/>
            <person name="Murphy C."/>
            <person name="Pearson M."/>
            <person name="Poon T.W."/>
            <person name="Priest M."/>
            <person name="Roberts A."/>
            <person name="Saif S."/>
            <person name="Shea T."/>
            <person name="Sykes S."/>
            <person name="Wortman J."/>
            <person name="Nusbaum C."/>
            <person name="Birren B."/>
        </authorList>
    </citation>
    <scope>NUCLEOTIDE SEQUENCE [LARGE SCALE GENOMIC DNA]</scope>
    <source>
        <strain evidence="6">NJM9701</strain>
    </source>
</reference>
<evidence type="ECO:0000313" key="8">
    <source>
        <dbReference type="Proteomes" id="UP000285060"/>
    </source>
</evidence>
<name>A0A024TLG1_9STRA</name>
<dbReference type="AlphaFoldDB" id="A0A024TLG1"/>
<dbReference type="GO" id="GO:0016020">
    <property type="term" value="C:membrane"/>
    <property type="evidence" value="ECO:0007669"/>
    <property type="project" value="UniProtKB-SubCell"/>
</dbReference>
<dbReference type="Pfam" id="PF08507">
    <property type="entry name" value="COPI_assoc"/>
    <property type="match status" value="1"/>
</dbReference>
<evidence type="ECO:0000256" key="2">
    <source>
        <dbReference type="ARBA" id="ARBA00022692"/>
    </source>
</evidence>
<accession>A0A024TLG1</accession>
<evidence type="ECO:0008006" key="9">
    <source>
        <dbReference type="Google" id="ProtNLM"/>
    </source>
</evidence>
<dbReference type="GeneID" id="20088574"/>
<dbReference type="Proteomes" id="UP000285060">
    <property type="component" value="Unassembled WGS sequence"/>
</dbReference>
<keyword evidence="8" id="KW-1185">Reference proteome</keyword>
<keyword evidence="2 5" id="KW-0812">Transmembrane</keyword>
<organism evidence="6">
    <name type="scientific">Aphanomyces invadans</name>
    <dbReference type="NCBI Taxonomy" id="157072"/>
    <lineage>
        <taxon>Eukaryota</taxon>
        <taxon>Sar</taxon>
        <taxon>Stramenopiles</taxon>
        <taxon>Oomycota</taxon>
        <taxon>Saprolegniomycetes</taxon>
        <taxon>Saprolegniales</taxon>
        <taxon>Verrucalvaceae</taxon>
        <taxon>Aphanomyces</taxon>
    </lineage>
</organism>
<protein>
    <recommendedName>
        <fullName evidence="9">Golgi apparatus membrane protein TVP15</fullName>
    </recommendedName>
</protein>
<feature type="transmembrane region" description="Helical" evidence="5">
    <location>
        <begin position="38"/>
        <end position="61"/>
    </location>
</feature>